<dbReference type="InterPro" id="IPR002903">
    <property type="entry name" value="RsmH"/>
</dbReference>
<comment type="similarity">
    <text evidence="1">Belongs to the methyltransferase superfamily. RsmH family.</text>
</comment>
<organism evidence="5 6">
    <name type="scientific">Polarella glacialis</name>
    <name type="common">Dinoflagellate</name>
    <dbReference type="NCBI Taxonomy" id="89957"/>
    <lineage>
        <taxon>Eukaryota</taxon>
        <taxon>Sar</taxon>
        <taxon>Alveolata</taxon>
        <taxon>Dinophyceae</taxon>
        <taxon>Suessiales</taxon>
        <taxon>Suessiaceae</taxon>
        <taxon>Polarella</taxon>
    </lineage>
</organism>
<dbReference type="GO" id="GO:0070475">
    <property type="term" value="P:rRNA base methylation"/>
    <property type="evidence" value="ECO:0007669"/>
    <property type="project" value="TreeGrafter"/>
</dbReference>
<dbReference type="GO" id="GO:0005737">
    <property type="term" value="C:cytoplasm"/>
    <property type="evidence" value="ECO:0007669"/>
    <property type="project" value="TreeGrafter"/>
</dbReference>
<accession>A0A813LMT1</accession>
<name>A0A813LMT1_POLGL</name>
<dbReference type="EMBL" id="CAJNNW010036332">
    <property type="protein sequence ID" value="CAE8733421.1"/>
    <property type="molecule type" value="Genomic_DNA"/>
</dbReference>
<reference evidence="5" key="1">
    <citation type="submission" date="2021-02" db="EMBL/GenBank/DDBJ databases">
        <authorList>
            <person name="Dougan E. K."/>
            <person name="Rhodes N."/>
            <person name="Thang M."/>
            <person name="Chan C."/>
        </authorList>
    </citation>
    <scope>NUCLEOTIDE SEQUENCE</scope>
</reference>
<dbReference type="SUPFAM" id="SSF53335">
    <property type="entry name" value="S-adenosyl-L-methionine-dependent methyltransferases"/>
    <property type="match status" value="2"/>
</dbReference>
<sequence length="892" mass="98915">MCGMAEDELTRVAVESVCTGPDKLYVDCTFGSGGQSSQLLAQLSDKGRVVAFDVDPGSVAKGRQLEGNDRRFQIFQKHFGDLGQVVNEPIAGVLLDLGPSPLQLQDETLGNPLDLRLSIEEGAPACEWLSRTTVLELSGVLQSFDALHDPLLSDRIAAALLQRKEDQLSYTSVSSIAEILALLRPDFAEEHPNLNVQRLTRAMRVFLNKEVPQLEQVLQTAFERLDMHGRCVVVTRHAWELAVVRQFLRGHEEPDAEAARDLSSARLAELYPLLGSEGQQKDYAVRQVSRSIKPSNEDLSEEKDWMLHVLEKVPRDRSMRLASDVGQDRSNLALDASPPSPPPLLPMHVNTIGDLLSRAAALPQEDLDAEKDELSRSIAARKAHLKELGCALSQQKKDPEILGLVKRLRALYCLGEKYQEKVQERCRNRCHVSVLLEESVEETIALGPDKLYIDCTFGRGGHSKLLLSKLSCGGRLKAFDVDQDAVQVGRGIEATDSRFEIFHRPFGELGVAVTEPVAGILLDLGVSSPQLDENSRGFSVKSRKNGPLDLRMNQQVGEPAWKWLETVSAPQLAEVIRSTCYRLEEPLPERIAEAILQRQLERGPYTSTAQLVGLLDEIGESLEVEHPNLRLAHIVFCSIRVYLNREIEQLGQVLEAAFEVLEPFGRCVIICFTRWERAAVRRFLREHEEPCAALAAQFGASPERLAKLYPLLTSGHKTGDFALRQASQARPSEAELKRNQRAKSVAYVLEKVPRCQPSNWRKPNARHWAEALDHSADLRQQNAFLGNQIVACNVALTEAGRSSCWQQSLSLLAWLQLRNCRLRPTVITFNSAITALGSEALKAFSLLPEMRKLAVRPDATTCGALAAAGARSALWAETLGLIHNLRSQGSEP</sequence>
<feature type="non-terminal residue" evidence="5">
    <location>
        <position position="892"/>
    </location>
</feature>
<dbReference type="Gene3D" id="1.10.150.170">
    <property type="entry name" value="Putative methyltransferase TM0872, insert domain"/>
    <property type="match status" value="2"/>
</dbReference>
<evidence type="ECO:0000313" key="6">
    <source>
        <dbReference type="Proteomes" id="UP000626109"/>
    </source>
</evidence>
<dbReference type="PANTHER" id="PTHR11265">
    <property type="entry name" value="S-ADENOSYL-METHYLTRANSFERASE MRAW"/>
    <property type="match status" value="1"/>
</dbReference>
<dbReference type="Gene3D" id="3.40.50.150">
    <property type="entry name" value="Vaccinia Virus protein VP39"/>
    <property type="match status" value="2"/>
</dbReference>
<dbReference type="NCBIfam" id="TIGR00006">
    <property type="entry name" value="16S rRNA (cytosine(1402)-N(4))-methyltransferase RsmH"/>
    <property type="match status" value="1"/>
</dbReference>
<dbReference type="Proteomes" id="UP000626109">
    <property type="component" value="Unassembled WGS sequence"/>
</dbReference>
<dbReference type="GO" id="GO:0071424">
    <property type="term" value="F:rRNA (cytosine-N4-)-methyltransferase activity"/>
    <property type="evidence" value="ECO:0007669"/>
    <property type="project" value="TreeGrafter"/>
</dbReference>
<evidence type="ECO:0000256" key="4">
    <source>
        <dbReference type="ARBA" id="ARBA00022691"/>
    </source>
</evidence>
<evidence type="ECO:0000256" key="1">
    <source>
        <dbReference type="ARBA" id="ARBA00010396"/>
    </source>
</evidence>
<dbReference type="PANTHER" id="PTHR11265:SF0">
    <property type="entry name" value="12S RRNA N4-METHYLCYTIDINE METHYLTRANSFERASE"/>
    <property type="match status" value="1"/>
</dbReference>
<gene>
    <name evidence="5" type="ORF">PGLA2088_LOCUS46838</name>
</gene>
<dbReference type="SUPFAM" id="SSF81799">
    <property type="entry name" value="Putative methyltransferase TM0872, insert domain"/>
    <property type="match status" value="1"/>
</dbReference>
<comment type="caution">
    <text evidence="5">The sequence shown here is derived from an EMBL/GenBank/DDBJ whole genome shotgun (WGS) entry which is preliminary data.</text>
</comment>
<evidence type="ECO:0000256" key="3">
    <source>
        <dbReference type="ARBA" id="ARBA00022679"/>
    </source>
</evidence>
<dbReference type="AlphaFoldDB" id="A0A813LMT1"/>
<dbReference type="InterPro" id="IPR029063">
    <property type="entry name" value="SAM-dependent_MTases_sf"/>
</dbReference>
<evidence type="ECO:0000313" key="5">
    <source>
        <dbReference type="EMBL" id="CAE8733421.1"/>
    </source>
</evidence>
<keyword evidence="3" id="KW-0808">Transferase</keyword>
<dbReference type="InterPro" id="IPR011990">
    <property type="entry name" value="TPR-like_helical_dom_sf"/>
</dbReference>
<protein>
    <submittedName>
        <fullName evidence="5">Uncharacterized protein</fullName>
    </submittedName>
</protein>
<evidence type="ECO:0000256" key="2">
    <source>
        <dbReference type="ARBA" id="ARBA00022603"/>
    </source>
</evidence>
<keyword evidence="4" id="KW-0949">S-adenosyl-L-methionine</keyword>
<dbReference type="Gene3D" id="1.25.40.10">
    <property type="entry name" value="Tetratricopeptide repeat domain"/>
    <property type="match status" value="1"/>
</dbReference>
<keyword evidence="2" id="KW-0489">Methyltransferase</keyword>
<dbReference type="InterPro" id="IPR023397">
    <property type="entry name" value="SAM-dep_MeTrfase_MraW_recog"/>
</dbReference>
<proteinExistence type="inferred from homology"/>
<dbReference type="Pfam" id="PF01795">
    <property type="entry name" value="Methyltransf_5"/>
    <property type="match status" value="2"/>
</dbReference>